<comment type="caution">
    <text evidence="1">The sequence shown here is derived from an EMBL/GenBank/DDBJ whole genome shotgun (WGS) entry which is preliminary data.</text>
</comment>
<gene>
    <name evidence="1" type="ORF">RS130_04405</name>
</gene>
<organism evidence="1 2">
    <name type="scientific">Paraglaciecola aquimarina</name>
    <dbReference type="NCBI Taxonomy" id="1235557"/>
    <lineage>
        <taxon>Bacteria</taxon>
        <taxon>Pseudomonadati</taxon>
        <taxon>Pseudomonadota</taxon>
        <taxon>Gammaproteobacteria</taxon>
        <taxon>Alteromonadales</taxon>
        <taxon>Alteromonadaceae</taxon>
        <taxon>Paraglaciecola</taxon>
    </lineage>
</organism>
<sequence length="118" mass="12060">MTVNDQEIATKGTNISISGTGGSHVAETTVNTAFETVDLGTIDGPNGPLVLGEVKAAQKGILGVGVGTAIDPNMRTLTNTGARDTKSQVFAFGGSWTGDNIKISSELSYADSTSKTLI</sequence>
<protein>
    <submittedName>
        <fullName evidence="1">Uncharacterized protein</fullName>
    </submittedName>
</protein>
<name>A0ABU3STE2_9ALTE</name>
<dbReference type="Proteomes" id="UP001247805">
    <property type="component" value="Unassembled WGS sequence"/>
</dbReference>
<dbReference type="RefSeq" id="WP_316024954.1">
    <property type="nucleotide sequence ID" value="NZ_JAWDIO010000002.1"/>
</dbReference>
<evidence type="ECO:0000313" key="2">
    <source>
        <dbReference type="Proteomes" id="UP001247805"/>
    </source>
</evidence>
<accession>A0ABU3STE2</accession>
<proteinExistence type="predicted"/>
<dbReference type="EMBL" id="JAWDIO010000002">
    <property type="protein sequence ID" value="MDU0353271.1"/>
    <property type="molecule type" value="Genomic_DNA"/>
</dbReference>
<evidence type="ECO:0000313" key="1">
    <source>
        <dbReference type="EMBL" id="MDU0353271.1"/>
    </source>
</evidence>
<keyword evidence="2" id="KW-1185">Reference proteome</keyword>
<reference evidence="1 2" key="1">
    <citation type="submission" date="2023-10" db="EMBL/GenBank/DDBJ databases">
        <title>Glaciecola aquimarina strain GGW-M5 nov., isolated from a coastal seawater.</title>
        <authorList>
            <person name="Bayburt H."/>
            <person name="Kim J.M."/>
            <person name="Choi B.J."/>
            <person name="Jeon C.O."/>
        </authorList>
    </citation>
    <scope>NUCLEOTIDE SEQUENCE [LARGE SCALE GENOMIC DNA]</scope>
    <source>
        <strain evidence="1 2">KCTC 32108</strain>
    </source>
</reference>